<dbReference type="InterPro" id="IPR001610">
    <property type="entry name" value="PAC"/>
</dbReference>
<keyword evidence="8" id="KW-0067">ATP-binding</keyword>
<evidence type="ECO:0000256" key="2">
    <source>
        <dbReference type="ARBA" id="ARBA00004651"/>
    </source>
</evidence>
<dbReference type="PROSITE" id="PS50109">
    <property type="entry name" value="HIS_KIN"/>
    <property type="match status" value="1"/>
</dbReference>
<dbReference type="SUPFAM" id="SSF55874">
    <property type="entry name" value="ATPase domain of HSP90 chaperone/DNA topoisomerase II/histidine kinase"/>
    <property type="match status" value="1"/>
</dbReference>
<dbReference type="InterPro" id="IPR011006">
    <property type="entry name" value="CheY-like_superfamily"/>
</dbReference>
<evidence type="ECO:0000313" key="19">
    <source>
        <dbReference type="EMBL" id="MEL5995561.1"/>
    </source>
</evidence>
<dbReference type="Gene3D" id="3.40.50.2300">
    <property type="match status" value="1"/>
</dbReference>
<feature type="domain" description="HPt" evidence="18">
    <location>
        <begin position="863"/>
        <end position="957"/>
    </location>
</feature>
<organism evidence="19 20">
    <name type="scientific">Hymenobacter segetis</name>
    <dbReference type="NCBI Taxonomy" id="2025509"/>
    <lineage>
        <taxon>Bacteria</taxon>
        <taxon>Pseudomonadati</taxon>
        <taxon>Bacteroidota</taxon>
        <taxon>Cytophagia</taxon>
        <taxon>Cytophagales</taxon>
        <taxon>Hymenobacteraceae</taxon>
        <taxon>Hymenobacter</taxon>
    </lineage>
</organism>
<dbReference type="InterPro" id="IPR035965">
    <property type="entry name" value="PAS-like_dom_sf"/>
</dbReference>
<dbReference type="PROSITE" id="PS50110">
    <property type="entry name" value="RESPONSE_REGULATORY"/>
    <property type="match status" value="1"/>
</dbReference>
<dbReference type="InterPro" id="IPR036097">
    <property type="entry name" value="HisK_dim/P_sf"/>
</dbReference>
<evidence type="ECO:0000256" key="8">
    <source>
        <dbReference type="ARBA" id="ARBA00022840"/>
    </source>
</evidence>
<dbReference type="Gene3D" id="3.30.450.20">
    <property type="entry name" value="PAS domain"/>
    <property type="match status" value="3"/>
</dbReference>
<proteinExistence type="predicted"/>
<dbReference type="SUPFAM" id="SSF55785">
    <property type="entry name" value="PYP-like sensor domain (PAS domain)"/>
    <property type="match status" value="3"/>
</dbReference>
<keyword evidence="7" id="KW-0547">Nucleotide-binding</keyword>
<dbReference type="CDD" id="cd17546">
    <property type="entry name" value="REC_hyHK_CKI1_RcsC-like"/>
    <property type="match status" value="1"/>
</dbReference>
<dbReference type="PROSITE" id="PS50112">
    <property type="entry name" value="PAS"/>
    <property type="match status" value="2"/>
</dbReference>
<dbReference type="SMART" id="SM00387">
    <property type="entry name" value="HATPase_c"/>
    <property type="match status" value="1"/>
</dbReference>
<dbReference type="SUPFAM" id="SSF47384">
    <property type="entry name" value="Homodimeric domain of signal transducing histidine kinase"/>
    <property type="match status" value="1"/>
</dbReference>
<evidence type="ECO:0000256" key="13">
    <source>
        <dbReference type="PROSITE-ProRule" id="PRU00169"/>
    </source>
</evidence>
<dbReference type="PROSITE" id="PS50894">
    <property type="entry name" value="HPT"/>
    <property type="match status" value="1"/>
</dbReference>
<keyword evidence="4" id="KW-1003">Cell membrane</keyword>
<dbReference type="InterPro" id="IPR036890">
    <property type="entry name" value="HATPase_C_sf"/>
</dbReference>
<feature type="domain" description="Histidine kinase" evidence="14">
    <location>
        <begin position="458"/>
        <end position="684"/>
    </location>
</feature>
<dbReference type="Gene3D" id="3.30.565.10">
    <property type="entry name" value="Histidine kinase-like ATPase, C-terminal domain"/>
    <property type="match status" value="1"/>
</dbReference>
<dbReference type="InterPro" id="IPR013655">
    <property type="entry name" value="PAS_fold_3"/>
</dbReference>
<name>A0ABU9LYU9_9BACT</name>
<dbReference type="Pfam" id="PF08448">
    <property type="entry name" value="PAS_4"/>
    <property type="match status" value="1"/>
</dbReference>
<dbReference type="Pfam" id="PF02518">
    <property type="entry name" value="HATPase_c"/>
    <property type="match status" value="1"/>
</dbReference>
<dbReference type="InterPro" id="IPR008207">
    <property type="entry name" value="Sig_transdc_His_kin_Hpt_dom"/>
</dbReference>
<dbReference type="InterPro" id="IPR004358">
    <property type="entry name" value="Sig_transdc_His_kin-like_C"/>
</dbReference>
<dbReference type="CDD" id="cd00082">
    <property type="entry name" value="HisKA"/>
    <property type="match status" value="1"/>
</dbReference>
<dbReference type="PRINTS" id="PR00344">
    <property type="entry name" value="BCTRLSENSOR"/>
</dbReference>
<dbReference type="Gene3D" id="1.10.287.130">
    <property type="match status" value="1"/>
</dbReference>
<comment type="caution">
    <text evidence="19">The sequence shown here is derived from an EMBL/GenBank/DDBJ whole genome shotgun (WGS) entry which is preliminary data.</text>
</comment>
<evidence type="ECO:0000256" key="1">
    <source>
        <dbReference type="ARBA" id="ARBA00000085"/>
    </source>
</evidence>
<evidence type="ECO:0000256" key="4">
    <source>
        <dbReference type="ARBA" id="ARBA00022475"/>
    </source>
</evidence>
<dbReference type="InterPro" id="IPR001789">
    <property type="entry name" value="Sig_transdc_resp-reg_receiver"/>
</dbReference>
<dbReference type="Proteomes" id="UP001479606">
    <property type="component" value="Unassembled WGS sequence"/>
</dbReference>
<dbReference type="SMART" id="SM00448">
    <property type="entry name" value="REC"/>
    <property type="match status" value="1"/>
</dbReference>
<evidence type="ECO:0000256" key="10">
    <source>
        <dbReference type="ARBA" id="ARBA00023012"/>
    </source>
</evidence>
<evidence type="ECO:0000259" key="17">
    <source>
        <dbReference type="PROSITE" id="PS50113"/>
    </source>
</evidence>
<dbReference type="SMART" id="SM00086">
    <property type="entry name" value="PAC"/>
    <property type="match status" value="3"/>
</dbReference>
<feature type="modified residue" description="4-aspartylphosphate" evidence="13">
    <location>
        <position position="756"/>
    </location>
</feature>
<dbReference type="SMART" id="SM00091">
    <property type="entry name" value="PAS"/>
    <property type="match status" value="3"/>
</dbReference>
<feature type="domain" description="PAC" evidence="17">
    <location>
        <begin position="121"/>
        <end position="174"/>
    </location>
</feature>
<feature type="domain" description="Response regulatory" evidence="15">
    <location>
        <begin position="707"/>
        <end position="825"/>
    </location>
</feature>
<dbReference type="Gene3D" id="1.20.120.160">
    <property type="entry name" value="HPT domain"/>
    <property type="match status" value="1"/>
</dbReference>
<feature type="domain" description="PAC" evidence="17">
    <location>
        <begin position="255"/>
        <end position="308"/>
    </location>
</feature>
<dbReference type="CDD" id="cd16922">
    <property type="entry name" value="HATPase_EvgS-ArcB-TorS-like"/>
    <property type="match status" value="1"/>
</dbReference>
<dbReference type="PANTHER" id="PTHR45339">
    <property type="entry name" value="HYBRID SIGNAL TRANSDUCTION HISTIDINE KINASE J"/>
    <property type="match status" value="1"/>
</dbReference>
<dbReference type="PANTHER" id="PTHR45339:SF1">
    <property type="entry name" value="HYBRID SIGNAL TRANSDUCTION HISTIDINE KINASE J"/>
    <property type="match status" value="1"/>
</dbReference>
<keyword evidence="5 13" id="KW-0597">Phosphoprotein</keyword>
<evidence type="ECO:0000259" key="16">
    <source>
        <dbReference type="PROSITE" id="PS50112"/>
    </source>
</evidence>
<keyword evidence="9" id="KW-1133">Transmembrane helix</keyword>
<dbReference type="EMBL" id="JBCEVZ010000040">
    <property type="protein sequence ID" value="MEL5995561.1"/>
    <property type="molecule type" value="Genomic_DNA"/>
</dbReference>
<dbReference type="InterPro" id="IPR000700">
    <property type="entry name" value="PAS-assoc_C"/>
</dbReference>
<dbReference type="SUPFAM" id="SSF52172">
    <property type="entry name" value="CheY-like"/>
    <property type="match status" value="1"/>
</dbReference>
<evidence type="ECO:0000256" key="5">
    <source>
        <dbReference type="ARBA" id="ARBA00022553"/>
    </source>
</evidence>
<comment type="subcellular location">
    <subcellularLocation>
        <location evidence="2">Cell membrane</location>
        <topology evidence="2">Multi-pass membrane protein</topology>
    </subcellularLocation>
</comment>
<sequence>MRRSRYPRLARRLAVPAARRVAERTMPPAPPLPADTATAPADAAMPAQVLADRVPLILFNYDLRHHQLVHCNRHCHTVLGYSAQALLDLGKGLTQQVMHPDSLAQLLKSDIKQLLARNKTASWDCRVRHHDGSWRLLRLRVRASVLGPEGQVWELMGSAEDVTRHRAAVDELRQSRHLLRQVLDVVPNLVAVFDLHLQRTTYTNRRIETLLGYTSEEILAFPSGQILPHLLPPESLARYQANLETVAQLPDGQVRTIEFTARHRDGSIRWLHSTQASFGRDAHGQTSSIISVTEDITEQRAADEQHRLATARLTEQHRLFRQVIDALPHPIYLKDEHGNYLLANQALATLYGLTPEELVHAGKPDIPTTADTARYLQQDLQVLATGQDLTLEESFTNPDGRIEWFSSVKRLFVQDDGTAQVLGVDSNITELKSTQQALESAIATAQVDAQAKEDFLANMSHEIRTPLHGILGLTGVLVKTTLSRSQHDYLRLLGESAEHLLNVLNDVLTTARLGAGKLQPEAMPFAPGELLRGCAALLRPRAREKGLSLRIDKPTLAVQVLGDAHRLRQVLLNLVSNAIKFTETGNIRLRCRVVPGPRQHTEAAGTVWLQFMVTDTGLGIAPETLEKIFEPFTQAAASTDREYGGTGLGLSISEGLVKLMGGALRVCSEVNQGSTFAFTLAFQPVAAASATPVAAPAEAAPLADAGRILLVEDNLVNSLLAETVLRNWGWQVTTAASGPAAIKLFEHRTFDLVLMDIQMPGMDGETAARALREHPDPSRAATPVIALTARAQAGEAERLQASGFAGYLAKPYREEQLLEIMHAVLAHHNQVSEPAPTYLTTPSMASAPPLYNLSNVRQLVRNDETIVRRLAWAFIETTPAILTALDEALTKGDWEALGDAAHHLKSSLDGLGVESLRHVIREAEAFGETPPAPAHAAQQVTLIRTVTEQVMAGLRTEFPEQQA</sequence>
<evidence type="ECO:0000256" key="7">
    <source>
        <dbReference type="ARBA" id="ARBA00022741"/>
    </source>
</evidence>
<evidence type="ECO:0000313" key="20">
    <source>
        <dbReference type="Proteomes" id="UP001479606"/>
    </source>
</evidence>
<evidence type="ECO:0000256" key="3">
    <source>
        <dbReference type="ARBA" id="ARBA00012438"/>
    </source>
</evidence>
<dbReference type="InterPro" id="IPR003594">
    <property type="entry name" value="HATPase_dom"/>
</dbReference>
<evidence type="ECO:0000256" key="12">
    <source>
        <dbReference type="PROSITE-ProRule" id="PRU00110"/>
    </source>
</evidence>
<dbReference type="SUPFAM" id="SSF47226">
    <property type="entry name" value="Histidine-containing phosphotransfer domain, HPT domain"/>
    <property type="match status" value="1"/>
</dbReference>
<dbReference type="RefSeq" id="WP_342299476.1">
    <property type="nucleotide sequence ID" value="NZ_JBCEVZ010000040.1"/>
</dbReference>
<evidence type="ECO:0000259" key="15">
    <source>
        <dbReference type="PROSITE" id="PS50110"/>
    </source>
</evidence>
<comment type="catalytic activity">
    <reaction evidence="1">
        <text>ATP + protein L-histidine = ADP + protein N-phospho-L-histidine.</text>
        <dbReference type="EC" id="2.7.13.3"/>
    </reaction>
</comment>
<reference evidence="19 20" key="1">
    <citation type="journal article" date="2018" name="Arch. Microbiol.">
        <title>Hymenobacter segetis sp. nov., isolated from soil.</title>
        <authorList>
            <person name="Ten L.N."/>
            <person name="Lim S.J."/>
            <person name="Kim B.O."/>
            <person name="Kang I.K."/>
            <person name="Jung H.Y."/>
        </authorList>
    </citation>
    <scope>NUCLEOTIDE SEQUENCE [LARGE SCALE GENOMIC DNA]</scope>
    <source>
        <strain evidence="19 20">S7-3-11</strain>
    </source>
</reference>
<protein>
    <recommendedName>
        <fullName evidence="3">histidine kinase</fullName>
        <ecNumber evidence="3">2.7.13.3</ecNumber>
    </recommendedName>
</protein>
<dbReference type="NCBIfam" id="TIGR00229">
    <property type="entry name" value="sensory_box"/>
    <property type="match status" value="3"/>
</dbReference>
<dbReference type="InterPro" id="IPR000014">
    <property type="entry name" value="PAS"/>
</dbReference>
<keyword evidence="20" id="KW-1185">Reference proteome</keyword>
<dbReference type="EC" id="2.7.13.3" evidence="3"/>
<keyword evidence="11" id="KW-0472">Membrane</keyword>
<keyword evidence="10" id="KW-0902">Two-component regulatory system</keyword>
<dbReference type="InterPro" id="IPR013656">
    <property type="entry name" value="PAS_4"/>
</dbReference>
<evidence type="ECO:0000256" key="11">
    <source>
        <dbReference type="ARBA" id="ARBA00023136"/>
    </source>
</evidence>
<feature type="domain" description="PAS" evidence="16">
    <location>
        <begin position="316"/>
        <end position="359"/>
    </location>
</feature>
<feature type="modified residue" description="Phosphohistidine" evidence="12">
    <location>
        <position position="902"/>
    </location>
</feature>
<dbReference type="InterPro" id="IPR003661">
    <property type="entry name" value="HisK_dim/P_dom"/>
</dbReference>
<dbReference type="InterPro" id="IPR005467">
    <property type="entry name" value="His_kinase_dom"/>
</dbReference>
<dbReference type="Pfam" id="PF08447">
    <property type="entry name" value="PAS_3"/>
    <property type="match status" value="2"/>
</dbReference>
<evidence type="ECO:0000256" key="9">
    <source>
        <dbReference type="ARBA" id="ARBA00022989"/>
    </source>
</evidence>
<gene>
    <name evidence="19" type="ORF">AAFH49_15195</name>
</gene>
<dbReference type="InterPro" id="IPR036641">
    <property type="entry name" value="HPT_dom_sf"/>
</dbReference>
<dbReference type="Pfam" id="PF01627">
    <property type="entry name" value="Hpt"/>
    <property type="match status" value="1"/>
</dbReference>
<dbReference type="Pfam" id="PF00512">
    <property type="entry name" value="HisKA"/>
    <property type="match status" value="1"/>
</dbReference>
<dbReference type="Pfam" id="PF00072">
    <property type="entry name" value="Response_reg"/>
    <property type="match status" value="1"/>
</dbReference>
<feature type="domain" description="PAC" evidence="17">
    <location>
        <begin position="389"/>
        <end position="440"/>
    </location>
</feature>
<evidence type="ECO:0000259" key="18">
    <source>
        <dbReference type="PROSITE" id="PS50894"/>
    </source>
</evidence>
<evidence type="ECO:0000259" key="14">
    <source>
        <dbReference type="PROSITE" id="PS50109"/>
    </source>
</evidence>
<dbReference type="CDD" id="cd00130">
    <property type="entry name" value="PAS"/>
    <property type="match status" value="3"/>
</dbReference>
<feature type="domain" description="PAS" evidence="16">
    <location>
        <begin position="175"/>
        <end position="250"/>
    </location>
</feature>
<dbReference type="PROSITE" id="PS50113">
    <property type="entry name" value="PAC"/>
    <property type="match status" value="3"/>
</dbReference>
<accession>A0ABU9LYU9</accession>
<evidence type="ECO:0000256" key="6">
    <source>
        <dbReference type="ARBA" id="ARBA00022692"/>
    </source>
</evidence>
<keyword evidence="6" id="KW-0812">Transmembrane</keyword>
<dbReference type="SMART" id="SM00388">
    <property type="entry name" value="HisKA"/>
    <property type="match status" value="1"/>
</dbReference>